<reference evidence="1 2" key="1">
    <citation type="submission" date="2016-06" db="EMBL/GenBank/DDBJ databases">
        <title>Microsymbionts genomes from the relict species Vavilovia formosa.</title>
        <authorList>
            <person name="Chirak E."/>
            <person name="Kimeklis A."/>
            <person name="Andronov E."/>
        </authorList>
    </citation>
    <scope>NUCLEOTIDE SEQUENCE [LARGE SCALE GENOMIC DNA]</scope>
    <source>
        <strain evidence="1 2">Vaf10</strain>
        <plasmid evidence="2">Plasmid unnamed1</plasmid>
    </source>
</reference>
<dbReference type="AlphaFoldDB" id="A0A1B1CIU9"/>
<name>A0A1B1CIU9_RHILE</name>
<dbReference type="Proteomes" id="UP000092691">
    <property type="component" value="Plasmid unnamed1"/>
</dbReference>
<evidence type="ECO:0000313" key="1">
    <source>
        <dbReference type="EMBL" id="ANP89688.1"/>
    </source>
</evidence>
<sequence length="108" mass="12253">MNVNQPGKLFRLAAPAVPRARRSQCWCDIDDLIVRDGRILLVPGNSEPDPKAGFTTVWQSLKFLDRLAVRVGHRRLPCISGRVFAIVRLLRFLMVGAIDRLLFRIAPF</sequence>
<organism evidence="1 2">
    <name type="scientific">Rhizobium leguminosarum</name>
    <dbReference type="NCBI Taxonomy" id="384"/>
    <lineage>
        <taxon>Bacteria</taxon>
        <taxon>Pseudomonadati</taxon>
        <taxon>Pseudomonadota</taxon>
        <taxon>Alphaproteobacteria</taxon>
        <taxon>Hyphomicrobiales</taxon>
        <taxon>Rhizobiaceae</taxon>
        <taxon>Rhizobium/Agrobacterium group</taxon>
        <taxon>Rhizobium</taxon>
    </lineage>
</organism>
<dbReference type="EMBL" id="CP016287">
    <property type="protein sequence ID" value="ANP89688.1"/>
    <property type="molecule type" value="Genomic_DNA"/>
</dbReference>
<evidence type="ECO:0000313" key="2">
    <source>
        <dbReference type="Proteomes" id="UP000092691"/>
    </source>
</evidence>
<geneLocation type="plasmid" evidence="1 2">
    <name>unnamed1</name>
</geneLocation>
<accession>A0A1B1CIU9</accession>
<gene>
    <name evidence="1" type="ORF">BA011_28560</name>
</gene>
<keyword evidence="1" id="KW-0614">Plasmid</keyword>
<protein>
    <submittedName>
        <fullName evidence="1">Uncharacterized protein</fullName>
    </submittedName>
</protein>
<proteinExistence type="predicted"/>